<gene>
    <name evidence="1" type="ORF">GCM10009838_22570</name>
</gene>
<evidence type="ECO:0000313" key="1">
    <source>
        <dbReference type="EMBL" id="GAA1964704.1"/>
    </source>
</evidence>
<evidence type="ECO:0000313" key="2">
    <source>
        <dbReference type="Proteomes" id="UP001499854"/>
    </source>
</evidence>
<name>A0ABP5CIV8_9ACTN</name>
<protein>
    <submittedName>
        <fullName evidence="1">Uncharacterized protein</fullName>
    </submittedName>
</protein>
<accession>A0ABP5CIV8</accession>
<dbReference type="RefSeq" id="WP_344656908.1">
    <property type="nucleotide sequence ID" value="NZ_BAAAQM010000010.1"/>
</dbReference>
<dbReference type="Proteomes" id="UP001499854">
    <property type="component" value="Unassembled WGS sequence"/>
</dbReference>
<reference evidence="2" key="1">
    <citation type="journal article" date="2019" name="Int. J. Syst. Evol. Microbiol.">
        <title>The Global Catalogue of Microorganisms (GCM) 10K type strain sequencing project: providing services to taxonomists for standard genome sequencing and annotation.</title>
        <authorList>
            <consortium name="The Broad Institute Genomics Platform"/>
            <consortium name="The Broad Institute Genome Sequencing Center for Infectious Disease"/>
            <person name="Wu L."/>
            <person name="Ma J."/>
        </authorList>
    </citation>
    <scope>NUCLEOTIDE SEQUENCE [LARGE SCALE GENOMIC DNA]</scope>
    <source>
        <strain evidence="2">JCM 16013</strain>
    </source>
</reference>
<dbReference type="EMBL" id="BAAAQM010000010">
    <property type="protein sequence ID" value="GAA1964704.1"/>
    <property type="molecule type" value="Genomic_DNA"/>
</dbReference>
<proteinExistence type="predicted"/>
<sequence>MSLHGLRVTLQPPDGTPFVEDAILTLATGSNGGQVYSGNGGFWIEVIDDADGTHRVVDFGWPDGKREHTIVGQESIMM</sequence>
<keyword evidence="2" id="KW-1185">Reference proteome</keyword>
<organism evidence="1 2">
    <name type="scientific">Catenulispora subtropica</name>
    <dbReference type="NCBI Taxonomy" id="450798"/>
    <lineage>
        <taxon>Bacteria</taxon>
        <taxon>Bacillati</taxon>
        <taxon>Actinomycetota</taxon>
        <taxon>Actinomycetes</taxon>
        <taxon>Catenulisporales</taxon>
        <taxon>Catenulisporaceae</taxon>
        <taxon>Catenulispora</taxon>
    </lineage>
</organism>
<comment type="caution">
    <text evidence="1">The sequence shown here is derived from an EMBL/GenBank/DDBJ whole genome shotgun (WGS) entry which is preliminary data.</text>
</comment>